<dbReference type="Proteomes" id="UP000234748">
    <property type="component" value="Unassembled WGS sequence"/>
</dbReference>
<feature type="domain" description="NERD" evidence="1">
    <location>
        <begin position="37"/>
        <end position="150"/>
    </location>
</feature>
<dbReference type="EMBL" id="PGUY01000038">
    <property type="protein sequence ID" value="PLT29566.1"/>
    <property type="molecule type" value="Genomic_DNA"/>
</dbReference>
<organism evidence="2 3">
    <name type="scientific">Peribacillus deserti</name>
    <dbReference type="NCBI Taxonomy" id="673318"/>
    <lineage>
        <taxon>Bacteria</taxon>
        <taxon>Bacillati</taxon>
        <taxon>Bacillota</taxon>
        <taxon>Bacilli</taxon>
        <taxon>Bacillales</taxon>
        <taxon>Bacillaceae</taxon>
        <taxon>Peribacillus</taxon>
    </lineage>
</organism>
<evidence type="ECO:0000313" key="2">
    <source>
        <dbReference type="EMBL" id="PLT29566.1"/>
    </source>
</evidence>
<evidence type="ECO:0000313" key="3">
    <source>
        <dbReference type="Proteomes" id="UP000234748"/>
    </source>
</evidence>
<dbReference type="OrthoDB" id="2164794at2"/>
<evidence type="ECO:0000259" key="1">
    <source>
        <dbReference type="PROSITE" id="PS50965"/>
    </source>
</evidence>
<name>A0A2N5M5C9_9BACI</name>
<comment type="caution">
    <text evidence="2">The sequence shown here is derived from an EMBL/GenBank/DDBJ whole genome shotgun (WGS) entry which is preliminary data.</text>
</comment>
<gene>
    <name evidence="2" type="ORF">CUU66_12675</name>
</gene>
<keyword evidence="3" id="KW-1185">Reference proteome</keyword>
<protein>
    <submittedName>
        <fullName evidence="2">Nuclease</fullName>
    </submittedName>
</protein>
<proteinExistence type="predicted"/>
<accession>A0A2N5M5C9</accession>
<dbReference type="InterPro" id="IPR011528">
    <property type="entry name" value="NERD"/>
</dbReference>
<dbReference type="Pfam" id="PF08378">
    <property type="entry name" value="NERD"/>
    <property type="match status" value="1"/>
</dbReference>
<dbReference type="PROSITE" id="PS50965">
    <property type="entry name" value="NERD"/>
    <property type="match status" value="1"/>
</dbReference>
<dbReference type="AlphaFoldDB" id="A0A2N5M5C9"/>
<dbReference type="RefSeq" id="WP_101642705.1">
    <property type="nucleotide sequence ID" value="NZ_PGUY01000038.1"/>
</dbReference>
<reference evidence="2 3" key="1">
    <citation type="submission" date="2017-11" db="EMBL/GenBank/DDBJ databases">
        <title>Comparitive Functional Genomics of Dry Heat Resistant strains isolated from the Viking Spacecraft.</title>
        <authorList>
            <person name="Seuylemezian A."/>
            <person name="Cooper K."/>
            <person name="Vaishampayan P."/>
        </authorList>
    </citation>
    <scope>NUCLEOTIDE SEQUENCE [LARGE SCALE GENOMIC DNA]</scope>
    <source>
        <strain evidence="2 3">V1-29</strain>
    </source>
</reference>
<sequence length="301" mass="35149">MLLKSRTESTELLILKSLHTRLNMPEKYKQQYFSLKKGYEGELLFDSLTEKLDCECIILSDLLLKINNTMFQIDSLIIKSESIYLFEVKNFEGDYYYESDRFYMKPNVEINNPLNQLNRSESLLRQLLHNLGFNIPITASVVFINPEFTLYQTPLNKPFIFPTQVNRYFKKLNAISNKLDGKFKILAEQLISLHTKESPFKHLPAYEYAHLQKGIACVECSSFSITVEGQKCICKKCGQAETVVSSVMRSVDEFILLFPEQKITTNIIHDWCNIIQSKKRIREILKKKLKIAGVHQWSFYE</sequence>